<name>A0A7J6M6Z8_PEROL</name>
<accession>A0A7J6M6Z8</accession>
<comment type="caution">
    <text evidence="2">The sequence shown here is derived from an EMBL/GenBank/DDBJ whole genome shotgun (WGS) entry which is preliminary data.</text>
</comment>
<gene>
    <name evidence="2" type="primary">SUB2_4</name>
    <name evidence="2" type="ORF">FOL46_002621</name>
    <name evidence="1" type="ORF">FOZ61_002974</name>
</gene>
<reference evidence="3 4" key="1">
    <citation type="submission" date="2020-04" db="EMBL/GenBank/DDBJ databases">
        <title>Perkinsus olseni comparative genomics.</title>
        <authorList>
            <person name="Bogema D.R."/>
        </authorList>
    </citation>
    <scope>NUCLEOTIDE SEQUENCE [LARGE SCALE GENOMIC DNA]</scope>
    <source>
        <strain evidence="1">ATCC PRA-179</strain>
        <strain evidence="2">ATCC PRA-31</strain>
    </source>
</reference>
<proteinExistence type="predicted"/>
<protein>
    <submittedName>
        <fullName evidence="2">Suppressor of the cold-sensitive snRNP bioproteinsis mutant brr1-1</fullName>
    </submittedName>
</protein>
<dbReference type="Proteomes" id="UP000570595">
    <property type="component" value="Unassembled WGS sequence"/>
</dbReference>
<dbReference type="AlphaFoldDB" id="A0A7J6M6Z8"/>
<evidence type="ECO:0000313" key="3">
    <source>
        <dbReference type="Proteomes" id="UP000570595"/>
    </source>
</evidence>
<evidence type="ECO:0000313" key="2">
    <source>
        <dbReference type="EMBL" id="KAF4667235.1"/>
    </source>
</evidence>
<sequence>MKLLSFASLVAASSSTEIYDSKTILSITSSGAFVDVQDLPQRLEAAKLASNPAMAAFLKTAKIKTLKYSGLQVVATADDTVSSADLCDYLKDAASKLPDLEYECSPNFATKEESMH</sequence>
<dbReference type="EMBL" id="JABANN010000186">
    <property type="protein sequence ID" value="KAF4667235.1"/>
    <property type="molecule type" value="Genomic_DNA"/>
</dbReference>
<dbReference type="Proteomes" id="UP000572268">
    <property type="component" value="Unassembled WGS sequence"/>
</dbReference>
<evidence type="ECO:0000313" key="4">
    <source>
        <dbReference type="Proteomes" id="UP000572268"/>
    </source>
</evidence>
<dbReference type="EMBL" id="JABAHT010000189">
    <property type="protein sequence ID" value="KAF4661717.1"/>
    <property type="molecule type" value="Genomic_DNA"/>
</dbReference>
<organism evidence="2 4">
    <name type="scientific">Perkinsus olseni</name>
    <name type="common">Perkinsus atlanticus</name>
    <dbReference type="NCBI Taxonomy" id="32597"/>
    <lineage>
        <taxon>Eukaryota</taxon>
        <taxon>Sar</taxon>
        <taxon>Alveolata</taxon>
        <taxon>Perkinsozoa</taxon>
        <taxon>Perkinsea</taxon>
        <taxon>Perkinsida</taxon>
        <taxon>Perkinsidae</taxon>
        <taxon>Perkinsus</taxon>
    </lineage>
</organism>
<evidence type="ECO:0000313" key="1">
    <source>
        <dbReference type="EMBL" id="KAF4661717.1"/>
    </source>
</evidence>
<dbReference type="OrthoDB" id="441256at2759"/>